<sequence length="316" mass="31761">MLRHLHIAVLIVAFIAFTHAVQLPPGFLRPRQNTAVTSGGSGSDASVAASTTTAAPTTTPQPTTTAPSTTTTAASTTPSTTATQSEVPTSQSPSPTTQPPTSTTAPTTAPTTQSTQISISEVSTTIGLSSTISDAPTTTSIAGPDSSVTVTSTNLLPIPEVLTTITFTSDGRLVSTTATSTLSSTPTSSSTSTSTSKPGLASGYGNQSNTLSAGSKKLIGGIVGGIGGALLLAGIAFVVYKMWGRKKGERVPTEEEYFAGSTDSIAAQKERPGSGWGPSSLTSRFAEPLDRYQSPGGVGRSKSRGGGGSVNAASNF</sequence>
<evidence type="ECO:0000313" key="5">
    <source>
        <dbReference type="Proteomes" id="UP000243797"/>
    </source>
</evidence>
<evidence type="ECO:0008006" key="6">
    <source>
        <dbReference type="Google" id="ProtNLM"/>
    </source>
</evidence>
<keyword evidence="2" id="KW-0812">Transmembrane</keyword>
<dbReference type="AlphaFoldDB" id="A0A2K1QXB2"/>
<dbReference type="Proteomes" id="UP000243797">
    <property type="component" value="Unassembled WGS sequence"/>
</dbReference>
<feature type="transmembrane region" description="Helical" evidence="2">
    <location>
        <begin position="218"/>
        <end position="240"/>
    </location>
</feature>
<protein>
    <recommendedName>
        <fullName evidence="6">Mid2 domain-containing protein</fullName>
    </recommendedName>
</protein>
<evidence type="ECO:0000256" key="2">
    <source>
        <dbReference type="SAM" id="Phobius"/>
    </source>
</evidence>
<evidence type="ECO:0000256" key="3">
    <source>
        <dbReference type="SAM" id="SignalP"/>
    </source>
</evidence>
<feature type="signal peptide" evidence="3">
    <location>
        <begin position="1"/>
        <end position="20"/>
    </location>
</feature>
<organism evidence="4 5">
    <name type="scientific">Sphaceloma murrayae</name>
    <dbReference type="NCBI Taxonomy" id="2082308"/>
    <lineage>
        <taxon>Eukaryota</taxon>
        <taxon>Fungi</taxon>
        <taxon>Dikarya</taxon>
        <taxon>Ascomycota</taxon>
        <taxon>Pezizomycotina</taxon>
        <taxon>Dothideomycetes</taxon>
        <taxon>Dothideomycetidae</taxon>
        <taxon>Myriangiales</taxon>
        <taxon>Elsinoaceae</taxon>
        <taxon>Sphaceloma</taxon>
    </lineage>
</organism>
<gene>
    <name evidence="4" type="ORF">CAC42_7387</name>
</gene>
<keyword evidence="2" id="KW-0472">Membrane</keyword>
<evidence type="ECO:0000256" key="1">
    <source>
        <dbReference type="SAM" id="MobiDB-lite"/>
    </source>
</evidence>
<reference evidence="4 5" key="1">
    <citation type="submission" date="2017-06" db="EMBL/GenBank/DDBJ databases">
        <title>Draft genome sequence of a variant of Elsinoe murrayae.</title>
        <authorList>
            <person name="Cheng Q."/>
        </authorList>
    </citation>
    <scope>NUCLEOTIDE SEQUENCE [LARGE SCALE GENOMIC DNA]</scope>
    <source>
        <strain evidence="4 5">CQ-2017a</strain>
    </source>
</reference>
<proteinExistence type="predicted"/>
<dbReference type="EMBL" id="NKHZ01000031">
    <property type="protein sequence ID" value="PNS19543.1"/>
    <property type="molecule type" value="Genomic_DNA"/>
</dbReference>
<evidence type="ECO:0000313" key="4">
    <source>
        <dbReference type="EMBL" id="PNS19543.1"/>
    </source>
</evidence>
<feature type="region of interest" description="Disordered" evidence="1">
    <location>
        <begin position="34"/>
        <end position="120"/>
    </location>
</feature>
<keyword evidence="3" id="KW-0732">Signal</keyword>
<keyword evidence="2" id="KW-1133">Transmembrane helix</keyword>
<feature type="compositionally biased region" description="Low complexity" evidence="1">
    <location>
        <begin position="178"/>
        <end position="196"/>
    </location>
</feature>
<feature type="chain" id="PRO_5014325218" description="Mid2 domain-containing protein" evidence="3">
    <location>
        <begin position="21"/>
        <end position="316"/>
    </location>
</feature>
<name>A0A2K1QXB2_9PEZI</name>
<accession>A0A2K1QXB2</accession>
<feature type="region of interest" description="Disordered" evidence="1">
    <location>
        <begin position="178"/>
        <end position="205"/>
    </location>
</feature>
<keyword evidence="5" id="KW-1185">Reference proteome</keyword>
<dbReference type="InParanoid" id="A0A2K1QXB2"/>
<feature type="compositionally biased region" description="Gly residues" evidence="1">
    <location>
        <begin position="296"/>
        <end position="309"/>
    </location>
</feature>
<comment type="caution">
    <text evidence="4">The sequence shown here is derived from an EMBL/GenBank/DDBJ whole genome shotgun (WGS) entry which is preliminary data.</text>
</comment>
<dbReference type="STRING" id="2082308.A0A2K1QXB2"/>
<feature type="region of interest" description="Disordered" evidence="1">
    <location>
        <begin position="262"/>
        <end position="316"/>
    </location>
</feature>
<dbReference type="OrthoDB" id="3940018at2759"/>